<dbReference type="EMBL" id="JACXVP010000007">
    <property type="protein sequence ID" value="KAG5594797.1"/>
    <property type="molecule type" value="Genomic_DNA"/>
</dbReference>
<feature type="transmembrane region" description="Helical" evidence="6">
    <location>
        <begin position="80"/>
        <end position="103"/>
    </location>
</feature>
<reference evidence="8 9" key="1">
    <citation type="submission" date="2020-09" db="EMBL/GenBank/DDBJ databases">
        <title>De no assembly of potato wild relative species, Solanum commersonii.</title>
        <authorList>
            <person name="Cho K."/>
        </authorList>
    </citation>
    <scope>NUCLEOTIDE SEQUENCE [LARGE SCALE GENOMIC DNA]</scope>
    <source>
        <strain evidence="8">LZ3.2</strain>
        <tissue evidence="8">Leaf</tissue>
    </source>
</reference>
<organism evidence="8 9">
    <name type="scientific">Solanum commersonii</name>
    <name type="common">Commerson's wild potato</name>
    <name type="synonym">Commerson's nightshade</name>
    <dbReference type="NCBI Taxonomy" id="4109"/>
    <lineage>
        <taxon>Eukaryota</taxon>
        <taxon>Viridiplantae</taxon>
        <taxon>Streptophyta</taxon>
        <taxon>Embryophyta</taxon>
        <taxon>Tracheophyta</taxon>
        <taxon>Spermatophyta</taxon>
        <taxon>Magnoliopsida</taxon>
        <taxon>eudicotyledons</taxon>
        <taxon>Gunneridae</taxon>
        <taxon>Pentapetalae</taxon>
        <taxon>asterids</taxon>
        <taxon>lamiids</taxon>
        <taxon>Solanales</taxon>
        <taxon>Solanaceae</taxon>
        <taxon>Solanoideae</taxon>
        <taxon>Solaneae</taxon>
        <taxon>Solanum</taxon>
    </lineage>
</organism>
<dbReference type="GO" id="GO:0006888">
    <property type="term" value="P:endoplasmic reticulum to Golgi vesicle-mediated transport"/>
    <property type="evidence" value="ECO:0007669"/>
    <property type="project" value="InterPro"/>
</dbReference>
<dbReference type="Proteomes" id="UP000824120">
    <property type="component" value="Chromosome 7"/>
</dbReference>
<dbReference type="GO" id="GO:0005802">
    <property type="term" value="C:trans-Golgi network"/>
    <property type="evidence" value="ECO:0007669"/>
    <property type="project" value="TreeGrafter"/>
</dbReference>
<protein>
    <recommendedName>
        <fullName evidence="6">Protein YIP</fullName>
    </recommendedName>
</protein>
<keyword evidence="5 6" id="KW-0472">Membrane</keyword>
<comment type="subcellular location">
    <subcellularLocation>
        <location evidence="6">Golgi apparatus membrane</location>
        <topology evidence="6">Multi-pass membrane protein</topology>
    </subcellularLocation>
    <subcellularLocation>
        <location evidence="1">Membrane</location>
        <topology evidence="1">Multi-pass membrane protein</topology>
    </subcellularLocation>
</comment>
<dbReference type="GO" id="GO:0000139">
    <property type="term" value="C:Golgi membrane"/>
    <property type="evidence" value="ECO:0007669"/>
    <property type="project" value="UniProtKB-SubCell"/>
</dbReference>
<evidence type="ECO:0000256" key="4">
    <source>
        <dbReference type="ARBA" id="ARBA00022989"/>
    </source>
</evidence>
<evidence type="ECO:0000256" key="3">
    <source>
        <dbReference type="ARBA" id="ARBA00022692"/>
    </source>
</evidence>
<dbReference type="InterPro" id="IPR045231">
    <property type="entry name" value="Yip1/4-like"/>
</dbReference>
<evidence type="ECO:0000259" key="7">
    <source>
        <dbReference type="Pfam" id="PF04893"/>
    </source>
</evidence>
<dbReference type="InterPro" id="IPR006977">
    <property type="entry name" value="Yip1_dom"/>
</dbReference>
<evidence type="ECO:0000256" key="1">
    <source>
        <dbReference type="ARBA" id="ARBA00004141"/>
    </source>
</evidence>
<keyword evidence="9" id="KW-1185">Reference proteome</keyword>
<keyword evidence="4 6" id="KW-1133">Transmembrane helix</keyword>
<dbReference type="OrthoDB" id="411251at2759"/>
<comment type="caution">
    <text evidence="6">Lacks conserved residue(s) required for the propagation of feature annotation.</text>
</comment>
<feature type="transmembrane region" description="Helical" evidence="6">
    <location>
        <begin position="200"/>
        <end position="219"/>
    </location>
</feature>
<dbReference type="Pfam" id="PF04893">
    <property type="entry name" value="Yip1"/>
    <property type="match status" value="1"/>
</dbReference>
<comment type="caution">
    <text evidence="8">The sequence shown here is derived from an EMBL/GenBank/DDBJ whole genome shotgun (WGS) entry which is preliminary data.</text>
</comment>
<feature type="transmembrane region" description="Helical" evidence="6">
    <location>
        <begin position="167"/>
        <end position="188"/>
    </location>
</feature>
<evidence type="ECO:0000313" key="8">
    <source>
        <dbReference type="EMBL" id="KAG5594797.1"/>
    </source>
</evidence>
<gene>
    <name evidence="8" type="ORF">H5410_036029</name>
</gene>
<feature type="transmembrane region" description="Helical" evidence="6">
    <location>
        <begin position="139"/>
        <end position="160"/>
    </location>
</feature>
<proteinExistence type="inferred from homology"/>
<evidence type="ECO:0000313" key="9">
    <source>
        <dbReference type="Proteomes" id="UP000824120"/>
    </source>
</evidence>
<feature type="domain" description="Yip1" evidence="7">
    <location>
        <begin position="85"/>
        <end position="214"/>
    </location>
</feature>
<accession>A0A9J5Y3J8</accession>
<evidence type="ECO:0000256" key="2">
    <source>
        <dbReference type="ARBA" id="ARBA00010596"/>
    </source>
</evidence>
<dbReference type="PANTHER" id="PTHR21236:SF1">
    <property type="entry name" value="PROTEIN YIPF6"/>
    <property type="match status" value="1"/>
</dbReference>
<dbReference type="AlphaFoldDB" id="A0A9J5Y3J8"/>
<keyword evidence="3 6" id="KW-0812">Transmembrane</keyword>
<evidence type="ECO:0000256" key="5">
    <source>
        <dbReference type="ARBA" id="ARBA00023136"/>
    </source>
</evidence>
<name>A0A9J5Y3J8_SOLCO</name>
<comment type="similarity">
    <text evidence="2 6">Belongs to the YIP1 family.</text>
</comment>
<evidence type="ECO:0000256" key="6">
    <source>
        <dbReference type="RuleBase" id="RU361264"/>
    </source>
</evidence>
<sequence length="220" mass="24661">MQLILIEEPTPIQYDPSECNNEVESDATSWVQQNRIKLSKEFGAIFNGLEKDAELLFERLDQRREMSESKQPFDPKRVQVFAVAFALLAAGAVILTLNVLLLIPFHSTKVVESRRINVNDVSLTSDEINEFDLQGGHIIFFQSLSLLGYCLFPLDVGAFICMLKDNVILKVVVVCVALAWSSWAAYPFMSTAANPRRKALALYPVVLMYVSVGFLIIAID</sequence>
<dbReference type="PANTHER" id="PTHR21236">
    <property type="entry name" value="GOLGI MEMBRANE PROTEIN YIP1"/>
    <property type="match status" value="1"/>
</dbReference>